<dbReference type="InterPro" id="IPR000772">
    <property type="entry name" value="Ricin_B_lectin"/>
</dbReference>
<dbReference type="Gene3D" id="2.80.10.50">
    <property type="match status" value="1"/>
</dbReference>
<evidence type="ECO:0000313" key="2">
    <source>
        <dbReference type="EMBL" id="TDD81527.1"/>
    </source>
</evidence>
<sequence>MVTKQIPTRTTQLIVHSASGLYITPLGRQNADVEMRLWRLGPASAGDKTVQWHFILIPGQQLDGVVQIKNAAYDRCLTLSHARPNTTVTYTTTDPADQAQWWRLINLDTGQADFVIASMLDPSLVISPRESYHAPEITLEVEESGPWTDQFWRWREPWSS</sequence>
<gene>
    <name evidence="2" type="ORF">E1298_24055</name>
</gene>
<accession>A0A4V2YVH9</accession>
<organism evidence="2 3">
    <name type="scientific">Actinomadura rubrisoli</name>
    <dbReference type="NCBI Taxonomy" id="2530368"/>
    <lineage>
        <taxon>Bacteria</taxon>
        <taxon>Bacillati</taxon>
        <taxon>Actinomycetota</taxon>
        <taxon>Actinomycetes</taxon>
        <taxon>Streptosporangiales</taxon>
        <taxon>Thermomonosporaceae</taxon>
        <taxon>Actinomadura</taxon>
    </lineage>
</organism>
<name>A0A4V2YVH9_9ACTN</name>
<evidence type="ECO:0000313" key="3">
    <source>
        <dbReference type="Proteomes" id="UP000294513"/>
    </source>
</evidence>
<keyword evidence="3" id="KW-1185">Reference proteome</keyword>
<feature type="domain" description="Ricin B lectin" evidence="1">
    <location>
        <begin position="51"/>
        <end position="120"/>
    </location>
</feature>
<dbReference type="Pfam" id="PF14200">
    <property type="entry name" value="RicinB_lectin_2"/>
    <property type="match status" value="1"/>
</dbReference>
<dbReference type="RefSeq" id="WP_131896958.1">
    <property type="nucleotide sequence ID" value="NZ_SMKU01000136.1"/>
</dbReference>
<dbReference type="InterPro" id="IPR035992">
    <property type="entry name" value="Ricin_B-like_lectins"/>
</dbReference>
<dbReference type="OrthoDB" id="4210903at2"/>
<proteinExistence type="predicted"/>
<comment type="caution">
    <text evidence="2">The sequence shown here is derived from an EMBL/GenBank/DDBJ whole genome shotgun (WGS) entry which is preliminary data.</text>
</comment>
<dbReference type="SUPFAM" id="SSF50370">
    <property type="entry name" value="Ricin B-like lectins"/>
    <property type="match status" value="1"/>
</dbReference>
<dbReference type="EMBL" id="SMKU01000136">
    <property type="protein sequence ID" value="TDD81527.1"/>
    <property type="molecule type" value="Genomic_DNA"/>
</dbReference>
<reference evidence="2 3" key="1">
    <citation type="submission" date="2019-03" db="EMBL/GenBank/DDBJ databases">
        <title>Draft genome sequences of novel Actinobacteria.</title>
        <authorList>
            <person name="Sahin N."/>
            <person name="Ay H."/>
            <person name="Saygin H."/>
        </authorList>
    </citation>
    <scope>NUCLEOTIDE SEQUENCE [LARGE SCALE GENOMIC DNA]</scope>
    <source>
        <strain evidence="2 3">H3C3</strain>
    </source>
</reference>
<protein>
    <recommendedName>
        <fullName evidence="1">Ricin B lectin domain-containing protein</fullName>
    </recommendedName>
</protein>
<evidence type="ECO:0000259" key="1">
    <source>
        <dbReference type="Pfam" id="PF14200"/>
    </source>
</evidence>
<dbReference type="AlphaFoldDB" id="A0A4V2YVH9"/>
<dbReference type="Proteomes" id="UP000294513">
    <property type="component" value="Unassembled WGS sequence"/>
</dbReference>
<dbReference type="PROSITE" id="PS50231">
    <property type="entry name" value="RICIN_B_LECTIN"/>
    <property type="match status" value="1"/>
</dbReference>